<proteinExistence type="predicted"/>
<reference evidence="1 2" key="2">
    <citation type="journal article" date="2009" name="PLoS ONE">
        <title>An integrated genetic and cytogenetic map of the cucumber genome.</title>
        <authorList>
            <person name="Ren Y."/>
            <person name="Zhang Z."/>
            <person name="Liu J."/>
            <person name="Staub J.E."/>
            <person name="Han Y."/>
            <person name="Cheng Z."/>
            <person name="Li X."/>
            <person name="Lu J."/>
            <person name="Miao H."/>
            <person name="Kang H."/>
            <person name="Xie B."/>
            <person name="Gu X."/>
            <person name="Wang X."/>
            <person name="Du Y."/>
            <person name="Jin W."/>
            <person name="Huang S."/>
        </authorList>
    </citation>
    <scope>NUCLEOTIDE SEQUENCE [LARGE SCALE GENOMIC DNA]</scope>
    <source>
        <strain evidence="2">cv. 9930</strain>
    </source>
</reference>
<gene>
    <name evidence="1" type="ORF">Csa_1G478580</name>
</gene>
<dbReference type="EMBL" id="CM002922">
    <property type="protein sequence ID" value="KGN65650.1"/>
    <property type="molecule type" value="Genomic_DNA"/>
</dbReference>
<keyword evidence="2" id="KW-1185">Reference proteome</keyword>
<accession>A0A0A0LUP2</accession>
<organism evidence="1 2">
    <name type="scientific">Cucumis sativus</name>
    <name type="common">Cucumber</name>
    <dbReference type="NCBI Taxonomy" id="3659"/>
    <lineage>
        <taxon>Eukaryota</taxon>
        <taxon>Viridiplantae</taxon>
        <taxon>Streptophyta</taxon>
        <taxon>Embryophyta</taxon>
        <taxon>Tracheophyta</taxon>
        <taxon>Spermatophyta</taxon>
        <taxon>Magnoliopsida</taxon>
        <taxon>eudicotyledons</taxon>
        <taxon>Gunneridae</taxon>
        <taxon>Pentapetalae</taxon>
        <taxon>rosids</taxon>
        <taxon>fabids</taxon>
        <taxon>Cucurbitales</taxon>
        <taxon>Cucurbitaceae</taxon>
        <taxon>Benincaseae</taxon>
        <taxon>Cucumis</taxon>
    </lineage>
</organism>
<dbReference type="Proteomes" id="UP000029981">
    <property type="component" value="Chromosome 1"/>
</dbReference>
<reference evidence="1 2" key="3">
    <citation type="journal article" date="2010" name="BMC Genomics">
        <title>Transcriptome sequencing and comparative analysis of cucumber flowers with different sex types.</title>
        <authorList>
            <person name="Guo S."/>
            <person name="Zheng Y."/>
            <person name="Joung J.G."/>
            <person name="Liu S."/>
            <person name="Zhang Z."/>
            <person name="Crasta O.R."/>
            <person name="Sobral B.W."/>
            <person name="Xu Y."/>
            <person name="Huang S."/>
            <person name="Fei Z."/>
        </authorList>
    </citation>
    <scope>NUCLEOTIDE SEQUENCE [LARGE SCALE GENOMIC DNA]</scope>
    <source>
        <strain evidence="2">cv. 9930</strain>
    </source>
</reference>
<reference evidence="1 2" key="1">
    <citation type="journal article" date="2009" name="Nat. Genet.">
        <title>The genome of the cucumber, Cucumis sativus L.</title>
        <authorList>
            <person name="Huang S."/>
            <person name="Li R."/>
            <person name="Zhang Z."/>
            <person name="Li L."/>
            <person name="Gu X."/>
            <person name="Fan W."/>
            <person name="Lucas W.J."/>
            <person name="Wang X."/>
            <person name="Xie B."/>
            <person name="Ni P."/>
            <person name="Ren Y."/>
            <person name="Zhu H."/>
            <person name="Li J."/>
            <person name="Lin K."/>
            <person name="Jin W."/>
            <person name="Fei Z."/>
            <person name="Li G."/>
            <person name="Staub J."/>
            <person name="Kilian A."/>
            <person name="van der Vossen E.A."/>
            <person name="Wu Y."/>
            <person name="Guo J."/>
            <person name="He J."/>
            <person name="Jia Z."/>
            <person name="Ren Y."/>
            <person name="Tian G."/>
            <person name="Lu Y."/>
            <person name="Ruan J."/>
            <person name="Qian W."/>
            <person name="Wang M."/>
            <person name="Huang Q."/>
            <person name="Li B."/>
            <person name="Xuan Z."/>
            <person name="Cao J."/>
            <person name="Asan"/>
            <person name="Wu Z."/>
            <person name="Zhang J."/>
            <person name="Cai Q."/>
            <person name="Bai Y."/>
            <person name="Zhao B."/>
            <person name="Han Y."/>
            <person name="Li Y."/>
            <person name="Li X."/>
            <person name="Wang S."/>
            <person name="Shi Q."/>
            <person name="Liu S."/>
            <person name="Cho W.K."/>
            <person name="Kim J.Y."/>
            <person name="Xu Y."/>
            <person name="Heller-Uszynska K."/>
            <person name="Miao H."/>
            <person name="Cheng Z."/>
            <person name="Zhang S."/>
            <person name="Wu J."/>
            <person name="Yang Y."/>
            <person name="Kang H."/>
            <person name="Li M."/>
            <person name="Liang H."/>
            <person name="Ren X."/>
            <person name="Shi Z."/>
            <person name="Wen M."/>
            <person name="Jian M."/>
            <person name="Yang H."/>
            <person name="Zhang G."/>
            <person name="Yang Z."/>
            <person name="Chen R."/>
            <person name="Liu S."/>
            <person name="Li J."/>
            <person name="Ma L."/>
            <person name="Liu H."/>
            <person name="Zhou Y."/>
            <person name="Zhao J."/>
            <person name="Fang X."/>
            <person name="Li G."/>
            <person name="Fang L."/>
            <person name="Li Y."/>
            <person name="Liu D."/>
            <person name="Zheng H."/>
            <person name="Zhang Y."/>
            <person name="Qin N."/>
            <person name="Li Z."/>
            <person name="Yang G."/>
            <person name="Yang S."/>
            <person name="Bolund L."/>
            <person name="Kristiansen K."/>
            <person name="Zheng H."/>
            <person name="Li S."/>
            <person name="Zhang X."/>
            <person name="Yang H."/>
            <person name="Wang J."/>
            <person name="Sun R."/>
            <person name="Zhang B."/>
            <person name="Jiang S."/>
            <person name="Wang J."/>
            <person name="Du Y."/>
            <person name="Li S."/>
        </authorList>
    </citation>
    <scope>NUCLEOTIDE SEQUENCE [LARGE SCALE GENOMIC DNA]</scope>
    <source>
        <strain evidence="2">cv. 9930</strain>
    </source>
</reference>
<evidence type="ECO:0000313" key="1">
    <source>
        <dbReference type="EMBL" id="KGN65650.1"/>
    </source>
</evidence>
<protein>
    <submittedName>
        <fullName evidence="1">Uncharacterized protein</fullName>
    </submittedName>
</protein>
<name>A0A0A0LUP2_CUCSA</name>
<sequence>MKYHDWGMNTRRNLVINQPDSAQAAPTRTIISNDLIQGCFSKYRKCQCAVIAKASRFREAFGFIYSCFLFGPREWTTSYQMISKERAKKVIQLRF</sequence>
<reference evidence="1 2" key="4">
    <citation type="journal article" date="2011" name="BMC Genomics">
        <title>RNA-Seq improves annotation of protein-coding genes in the cucumber genome.</title>
        <authorList>
            <person name="Li Z."/>
            <person name="Zhang Z."/>
            <person name="Yan P."/>
            <person name="Huang S."/>
            <person name="Fei Z."/>
            <person name="Lin K."/>
        </authorList>
    </citation>
    <scope>NUCLEOTIDE SEQUENCE [LARGE SCALE GENOMIC DNA]</scope>
    <source>
        <strain evidence="2">cv. 9930</strain>
    </source>
</reference>
<dbReference type="AlphaFoldDB" id="A0A0A0LUP2"/>
<dbReference type="Gramene" id="KGN65650">
    <property type="protein sequence ID" value="KGN65650"/>
    <property type="gene ID" value="Csa_1G478580"/>
</dbReference>
<evidence type="ECO:0000313" key="2">
    <source>
        <dbReference type="Proteomes" id="UP000029981"/>
    </source>
</evidence>